<feature type="transmembrane region" description="Helical" evidence="4">
    <location>
        <begin position="21"/>
        <end position="44"/>
    </location>
</feature>
<keyword evidence="6" id="KW-1185">Reference proteome</keyword>
<dbReference type="InterPro" id="IPR053465">
    <property type="entry name" value="Sortase_Class_E"/>
</dbReference>
<evidence type="ECO:0000313" key="6">
    <source>
        <dbReference type="Proteomes" id="UP000502331"/>
    </source>
</evidence>
<dbReference type="GO" id="GO:0016787">
    <property type="term" value="F:hydrolase activity"/>
    <property type="evidence" value="ECO:0007669"/>
    <property type="project" value="UniProtKB-KW"/>
</dbReference>
<keyword evidence="1" id="KW-0378">Hydrolase</keyword>
<feature type="active site" description="Acyl-thioester intermediate" evidence="2">
    <location>
        <position position="225"/>
    </location>
</feature>
<accession>A0A6H0SKQ3</accession>
<dbReference type="CDD" id="cd05830">
    <property type="entry name" value="Sortase_E"/>
    <property type="match status" value="1"/>
</dbReference>
<evidence type="ECO:0000256" key="1">
    <source>
        <dbReference type="ARBA" id="ARBA00022801"/>
    </source>
</evidence>
<feature type="region of interest" description="Disordered" evidence="3">
    <location>
        <begin position="72"/>
        <end position="96"/>
    </location>
</feature>
<evidence type="ECO:0000256" key="4">
    <source>
        <dbReference type="SAM" id="Phobius"/>
    </source>
</evidence>
<dbReference type="Gene3D" id="2.40.260.10">
    <property type="entry name" value="Sortase"/>
    <property type="match status" value="1"/>
</dbReference>
<dbReference type="EMBL" id="CP032549">
    <property type="protein sequence ID" value="QIV87141.1"/>
    <property type="molecule type" value="Genomic_DNA"/>
</dbReference>
<dbReference type="Proteomes" id="UP000502331">
    <property type="component" value="Chromosome"/>
</dbReference>
<feature type="active site" description="Proton donor/acceptor" evidence="2">
    <location>
        <position position="157"/>
    </location>
</feature>
<dbReference type="InterPro" id="IPR005754">
    <property type="entry name" value="Sortase"/>
</dbReference>
<evidence type="ECO:0000256" key="3">
    <source>
        <dbReference type="SAM" id="MobiDB-lite"/>
    </source>
</evidence>
<dbReference type="InterPro" id="IPR023365">
    <property type="entry name" value="Sortase_dom-sf"/>
</dbReference>
<protein>
    <submittedName>
        <fullName evidence="5">Class E sortase</fullName>
    </submittedName>
</protein>
<dbReference type="AlphaFoldDB" id="A0A6H0SKQ3"/>
<dbReference type="RefSeq" id="WP_172511898.1">
    <property type="nucleotide sequence ID" value="NZ_CP032549.1"/>
</dbReference>
<gene>
    <name evidence="5" type="ORF">D3791_08365</name>
</gene>
<feature type="compositionally biased region" description="Acidic residues" evidence="3">
    <location>
        <begin position="73"/>
        <end position="82"/>
    </location>
</feature>
<dbReference type="SUPFAM" id="SSF63817">
    <property type="entry name" value="Sortase"/>
    <property type="match status" value="1"/>
</dbReference>
<evidence type="ECO:0000256" key="2">
    <source>
        <dbReference type="PIRSR" id="PIRSR605754-1"/>
    </source>
</evidence>
<keyword evidence="4" id="KW-0812">Transmembrane</keyword>
<keyword evidence="4" id="KW-1133">Transmembrane helix</keyword>
<evidence type="ECO:0000313" key="5">
    <source>
        <dbReference type="EMBL" id="QIV87141.1"/>
    </source>
</evidence>
<organism evidence="5 6">
    <name type="scientific">Glutamicibacter mishrai</name>
    <dbReference type="NCBI Taxonomy" id="1775880"/>
    <lineage>
        <taxon>Bacteria</taxon>
        <taxon>Bacillati</taxon>
        <taxon>Actinomycetota</taxon>
        <taxon>Actinomycetes</taxon>
        <taxon>Micrococcales</taxon>
        <taxon>Micrococcaceae</taxon>
        <taxon>Glutamicibacter</taxon>
    </lineage>
</organism>
<feature type="compositionally biased region" description="Basic and acidic residues" evidence="3">
    <location>
        <begin position="83"/>
        <end position="92"/>
    </location>
</feature>
<sequence>MNRSATVQGRRMERRPRSAGNVVVGFLGELFITLGIILMLYVVWELWWTNIDSAQAQKQATQGLVQELGDVVIPDDSDEPSEEQEKAEEKDYGPAPVTKIDPGETFGIMYFPLFGSHGSHHPVTNGVEDRVIDNLGIGHYPSTQQPGELGNFAVAAHRQTHGQVFWDIDKLQKGDKIYLQTAEGYYTYTWYATEVVAPSNGDVLLPTPHQWGVEPTKSILTMTTCHPKYTTQQRMIAYSELTDWRPLDAGPPKEIRDMVIDATS</sequence>
<keyword evidence="4" id="KW-0472">Membrane</keyword>
<dbReference type="NCBIfam" id="NF033747">
    <property type="entry name" value="class_E_sortase"/>
    <property type="match status" value="1"/>
</dbReference>
<dbReference type="Pfam" id="PF04203">
    <property type="entry name" value="Sortase"/>
    <property type="match status" value="1"/>
</dbReference>
<reference evidence="5 6" key="1">
    <citation type="submission" date="2018-09" db="EMBL/GenBank/DDBJ databases">
        <title>Glutamicibacter mishrai S5-52T (LMG 29155T = KCTC 39846T).</title>
        <authorList>
            <person name="Das S.K."/>
        </authorList>
    </citation>
    <scope>NUCLEOTIDE SEQUENCE [LARGE SCALE GENOMIC DNA]</scope>
    <source>
        <strain evidence="5 6">S5-52</strain>
    </source>
</reference>
<dbReference type="NCBIfam" id="TIGR01076">
    <property type="entry name" value="sortase_fam"/>
    <property type="match status" value="1"/>
</dbReference>
<proteinExistence type="predicted"/>
<name>A0A6H0SKQ3_9MICC</name>
<dbReference type="InterPro" id="IPR042003">
    <property type="entry name" value="Sortase_E"/>
</dbReference>